<gene>
    <name evidence="1" type="ORF">FA047_06085</name>
</gene>
<dbReference type="OrthoDB" id="955522at2"/>
<evidence type="ECO:0000313" key="1">
    <source>
        <dbReference type="EMBL" id="TKC09649.1"/>
    </source>
</evidence>
<keyword evidence="2" id="KW-1185">Reference proteome</keyword>
<evidence type="ECO:0000313" key="2">
    <source>
        <dbReference type="Proteomes" id="UP000307244"/>
    </source>
</evidence>
<reference evidence="1 2" key="1">
    <citation type="submission" date="2019-04" db="EMBL/GenBank/DDBJ databases">
        <title>Pedobacter sp. RP-3-15 sp. nov., isolated from Arctic soil.</title>
        <authorList>
            <person name="Dahal R.H."/>
            <person name="Kim D.-U."/>
        </authorList>
    </citation>
    <scope>NUCLEOTIDE SEQUENCE [LARGE SCALE GENOMIC DNA]</scope>
    <source>
        <strain evidence="1 2">RP-3-15</strain>
    </source>
</reference>
<evidence type="ECO:0008006" key="3">
    <source>
        <dbReference type="Google" id="ProtNLM"/>
    </source>
</evidence>
<dbReference type="EMBL" id="SWBQ01000001">
    <property type="protein sequence ID" value="TKC09649.1"/>
    <property type="molecule type" value="Genomic_DNA"/>
</dbReference>
<dbReference type="RefSeq" id="WP_136835057.1">
    <property type="nucleotide sequence ID" value="NZ_SWBQ01000001.1"/>
</dbReference>
<dbReference type="PROSITE" id="PS51257">
    <property type="entry name" value="PROKAR_LIPOPROTEIN"/>
    <property type="match status" value="1"/>
</dbReference>
<sequence length="125" mass="14295">MKTLWFALIIALTTGFVSCKKDRNTTAEIYGTWKLTETWNDPGDGSGKYIKATGKTKYITFERSGELSGDAIDQPFRFKILDSERVEIFTTTYKMPVTYRYKLTRGTLELNPPCIEGCGLKFIRK</sequence>
<protein>
    <recommendedName>
        <fullName evidence="3">Lipocalin-like domain-containing protein</fullName>
    </recommendedName>
</protein>
<proteinExistence type="predicted"/>
<dbReference type="Proteomes" id="UP000307244">
    <property type="component" value="Unassembled WGS sequence"/>
</dbReference>
<comment type="caution">
    <text evidence="1">The sequence shown here is derived from an EMBL/GenBank/DDBJ whole genome shotgun (WGS) entry which is preliminary data.</text>
</comment>
<dbReference type="AlphaFoldDB" id="A0A4U1CUF8"/>
<name>A0A4U1CUF8_9SPHI</name>
<organism evidence="1 2">
    <name type="scientific">Pedobacter frigoris</name>
    <dbReference type="NCBI Taxonomy" id="2571272"/>
    <lineage>
        <taxon>Bacteria</taxon>
        <taxon>Pseudomonadati</taxon>
        <taxon>Bacteroidota</taxon>
        <taxon>Sphingobacteriia</taxon>
        <taxon>Sphingobacteriales</taxon>
        <taxon>Sphingobacteriaceae</taxon>
        <taxon>Pedobacter</taxon>
    </lineage>
</organism>
<accession>A0A4U1CUF8</accession>